<dbReference type="GO" id="GO:0006281">
    <property type="term" value="P:DNA repair"/>
    <property type="evidence" value="ECO:0007669"/>
    <property type="project" value="UniProtKB-KW"/>
</dbReference>
<dbReference type="GO" id="GO:0071821">
    <property type="term" value="C:FANCM-MHF complex"/>
    <property type="evidence" value="ECO:0007669"/>
    <property type="project" value="TreeGrafter"/>
</dbReference>
<keyword evidence="3" id="KW-0227">DNA damage</keyword>
<feature type="region of interest" description="Disordered" evidence="7">
    <location>
        <begin position="1"/>
        <end position="118"/>
    </location>
</feature>
<dbReference type="GO" id="GO:0031297">
    <property type="term" value="P:replication fork processing"/>
    <property type="evidence" value="ECO:0007669"/>
    <property type="project" value="TreeGrafter"/>
</dbReference>
<accession>A0A225AM85</accession>
<comment type="subcellular location">
    <subcellularLocation>
        <location evidence="1">Nucleus</location>
    </subcellularLocation>
</comment>
<protein>
    <recommendedName>
        <fullName evidence="10">CENP-S associating centromere protein X domain-containing protein</fullName>
    </recommendedName>
</protein>
<keyword evidence="4" id="KW-0238">DNA-binding</keyword>
<evidence type="ECO:0000313" key="8">
    <source>
        <dbReference type="EMBL" id="OKL56036.1"/>
    </source>
</evidence>
<evidence type="ECO:0008006" key="10">
    <source>
        <dbReference type="Google" id="ProtNLM"/>
    </source>
</evidence>
<dbReference type="EMBL" id="LFMY01000016">
    <property type="protein sequence ID" value="OKL56036.1"/>
    <property type="molecule type" value="Genomic_DNA"/>
</dbReference>
<comment type="caution">
    <text evidence="8">The sequence shown here is derived from an EMBL/GenBank/DDBJ whole genome shotgun (WGS) entry which is preliminary data.</text>
</comment>
<dbReference type="PANTHER" id="PTHR28680">
    <property type="entry name" value="CENTROMERE PROTEIN X"/>
    <property type="match status" value="1"/>
</dbReference>
<dbReference type="AlphaFoldDB" id="A0A225AM85"/>
<evidence type="ECO:0000256" key="7">
    <source>
        <dbReference type="SAM" id="MobiDB-lite"/>
    </source>
</evidence>
<keyword evidence="9" id="KW-1185">Reference proteome</keyword>
<keyword evidence="6" id="KW-0539">Nucleus</keyword>
<dbReference type="GO" id="GO:0000712">
    <property type="term" value="P:resolution of meiotic recombination intermediates"/>
    <property type="evidence" value="ECO:0007669"/>
    <property type="project" value="TreeGrafter"/>
</dbReference>
<dbReference type="Gene3D" id="1.10.20.10">
    <property type="entry name" value="Histone, subunit A"/>
    <property type="match status" value="1"/>
</dbReference>
<dbReference type="PANTHER" id="PTHR28680:SF1">
    <property type="entry name" value="CENTROMERE PROTEIN X"/>
    <property type="match status" value="1"/>
</dbReference>
<comment type="similarity">
    <text evidence="2">Belongs to the CENP-X/MHF2 family.</text>
</comment>
<evidence type="ECO:0000313" key="9">
    <source>
        <dbReference type="Proteomes" id="UP000214365"/>
    </source>
</evidence>
<evidence type="ECO:0000256" key="1">
    <source>
        <dbReference type="ARBA" id="ARBA00004123"/>
    </source>
</evidence>
<dbReference type="InterPro" id="IPR009072">
    <property type="entry name" value="Histone-fold"/>
</dbReference>
<proteinExistence type="inferred from homology"/>
<dbReference type="Pfam" id="PF09415">
    <property type="entry name" value="CENP-X"/>
    <property type="match status" value="1"/>
</dbReference>
<feature type="compositionally biased region" description="Basic residues" evidence="7">
    <location>
        <begin position="13"/>
        <end position="23"/>
    </location>
</feature>
<dbReference type="OrthoDB" id="2500381at2759"/>
<name>A0A225AM85_TALAT</name>
<dbReference type="CDD" id="cd22921">
    <property type="entry name" value="HFD_CENP-X"/>
    <property type="match status" value="1"/>
</dbReference>
<dbReference type="InterPro" id="IPR018552">
    <property type="entry name" value="CENP-X"/>
</dbReference>
<dbReference type="GeneID" id="31008467"/>
<dbReference type="RefSeq" id="XP_020116157.1">
    <property type="nucleotide sequence ID" value="XM_020263605.1"/>
</dbReference>
<evidence type="ECO:0000256" key="6">
    <source>
        <dbReference type="ARBA" id="ARBA00023242"/>
    </source>
</evidence>
<feature type="compositionally biased region" description="Low complexity" evidence="7">
    <location>
        <begin position="32"/>
        <end position="51"/>
    </location>
</feature>
<keyword evidence="5" id="KW-0234">DNA repair</keyword>
<feature type="compositionally biased region" description="Polar residues" evidence="7">
    <location>
        <begin position="56"/>
        <end position="65"/>
    </location>
</feature>
<evidence type="ECO:0000256" key="2">
    <source>
        <dbReference type="ARBA" id="ARBA00009359"/>
    </source>
</evidence>
<organism evidence="8 9">
    <name type="scientific">Talaromyces atroroseus</name>
    <dbReference type="NCBI Taxonomy" id="1441469"/>
    <lineage>
        <taxon>Eukaryota</taxon>
        <taxon>Fungi</taxon>
        <taxon>Dikarya</taxon>
        <taxon>Ascomycota</taxon>
        <taxon>Pezizomycotina</taxon>
        <taxon>Eurotiomycetes</taxon>
        <taxon>Eurotiomycetidae</taxon>
        <taxon>Eurotiales</taxon>
        <taxon>Trichocomaceae</taxon>
        <taxon>Talaromyces</taxon>
        <taxon>Talaromyces sect. Trachyspermi</taxon>
    </lineage>
</organism>
<dbReference type="GO" id="GO:0003677">
    <property type="term" value="F:DNA binding"/>
    <property type="evidence" value="ECO:0007669"/>
    <property type="project" value="UniProtKB-KW"/>
</dbReference>
<evidence type="ECO:0000256" key="5">
    <source>
        <dbReference type="ARBA" id="ARBA00023204"/>
    </source>
</evidence>
<evidence type="ECO:0000256" key="3">
    <source>
        <dbReference type="ARBA" id="ARBA00022763"/>
    </source>
</evidence>
<sequence>MPVNNGLDAAQAKRNRLPFKPPRRQSTGIEGSSKTTSSKKISSSTASTSKTKSVRKPTTTSTIEARTTKSRKRKAQSLSSGSEPASDDDDGNESNLVRNNDDESPSTSRSGSPLEEPDYILAEIVTNDRPRDIESGEPGIPPKLLTRLLHHHFQNPKTKIAKDANDVVAKYIDIFVREALARAAYERAEGNAANGDGAGRSVMDGFLEVEDLEKLAPQMILDF</sequence>
<gene>
    <name evidence="8" type="ORF">UA08_08711</name>
</gene>
<reference evidence="8 9" key="1">
    <citation type="submission" date="2015-06" db="EMBL/GenBank/DDBJ databases">
        <title>Talaromyces atroroseus IBT 11181 draft genome.</title>
        <authorList>
            <person name="Rasmussen K.B."/>
            <person name="Rasmussen S."/>
            <person name="Petersen B."/>
            <person name="Sicheritz-Ponten T."/>
            <person name="Mortensen U.H."/>
            <person name="Thrane U."/>
        </authorList>
    </citation>
    <scope>NUCLEOTIDE SEQUENCE [LARGE SCALE GENOMIC DNA]</scope>
    <source>
        <strain evidence="8 9">IBT 11181</strain>
    </source>
</reference>
<evidence type="ECO:0000256" key="4">
    <source>
        <dbReference type="ARBA" id="ARBA00023125"/>
    </source>
</evidence>
<dbReference type="GO" id="GO:0046982">
    <property type="term" value="F:protein heterodimerization activity"/>
    <property type="evidence" value="ECO:0007669"/>
    <property type="project" value="InterPro"/>
</dbReference>
<dbReference type="GO" id="GO:0051382">
    <property type="term" value="P:kinetochore assembly"/>
    <property type="evidence" value="ECO:0007669"/>
    <property type="project" value="InterPro"/>
</dbReference>
<dbReference type="Proteomes" id="UP000214365">
    <property type="component" value="Unassembled WGS sequence"/>
</dbReference>